<evidence type="ECO:0000313" key="1">
    <source>
        <dbReference type="EMBL" id="KZZ98377.1"/>
    </source>
</evidence>
<keyword evidence="2" id="KW-1185">Reference proteome</keyword>
<sequence length="112" mass="11969">MPSRLAPAKPAPEKETFWRWTILDRAFDGQNRRPFIALTQIPHGTKVSGQAVKAEAAFGYMASGCDPLDLGGMVGFMGPCTFAATDDVFTPPGTTDGGAAMGVIVMAWWMDS</sequence>
<protein>
    <submittedName>
        <fullName evidence="1">Uncharacterized protein</fullName>
    </submittedName>
</protein>
<reference evidence="1 2" key="1">
    <citation type="journal article" date="2016" name="Genome Biol. Evol.">
        <title>Divergent and convergent evolution of fungal pathogenicity.</title>
        <authorList>
            <person name="Shang Y."/>
            <person name="Xiao G."/>
            <person name="Zheng P."/>
            <person name="Cen K."/>
            <person name="Zhan S."/>
            <person name="Wang C."/>
        </authorList>
    </citation>
    <scope>NUCLEOTIDE SEQUENCE [LARGE SCALE GENOMIC DNA]</scope>
    <source>
        <strain evidence="1 2">RCEF 2490</strain>
    </source>
</reference>
<organism evidence="1 2">
    <name type="scientific">Moelleriella libera RCEF 2490</name>
    <dbReference type="NCBI Taxonomy" id="1081109"/>
    <lineage>
        <taxon>Eukaryota</taxon>
        <taxon>Fungi</taxon>
        <taxon>Dikarya</taxon>
        <taxon>Ascomycota</taxon>
        <taxon>Pezizomycotina</taxon>
        <taxon>Sordariomycetes</taxon>
        <taxon>Hypocreomycetidae</taxon>
        <taxon>Hypocreales</taxon>
        <taxon>Clavicipitaceae</taxon>
        <taxon>Moelleriella</taxon>
    </lineage>
</organism>
<dbReference type="EMBL" id="AZGY01000005">
    <property type="protein sequence ID" value="KZZ98377.1"/>
    <property type="molecule type" value="Genomic_DNA"/>
</dbReference>
<evidence type="ECO:0000313" key="2">
    <source>
        <dbReference type="Proteomes" id="UP000078544"/>
    </source>
</evidence>
<gene>
    <name evidence="1" type="ORF">AAL_02895</name>
</gene>
<proteinExistence type="predicted"/>
<accession>A0A168E3J3</accession>
<dbReference type="AlphaFoldDB" id="A0A168E3J3"/>
<name>A0A168E3J3_9HYPO</name>
<dbReference type="Proteomes" id="UP000078544">
    <property type="component" value="Unassembled WGS sequence"/>
</dbReference>
<comment type="caution">
    <text evidence="1">The sequence shown here is derived from an EMBL/GenBank/DDBJ whole genome shotgun (WGS) entry which is preliminary data.</text>
</comment>